<dbReference type="RefSeq" id="YP_009283094.1">
    <property type="nucleotide sequence ID" value="NC_031039.1"/>
</dbReference>
<dbReference type="GO" id="GO:0004519">
    <property type="term" value="F:endonuclease activity"/>
    <property type="evidence" value="ECO:0007669"/>
    <property type="project" value="UniProtKB-KW"/>
</dbReference>
<keyword evidence="5" id="KW-0378">Hydrolase</keyword>
<evidence type="ECO:0000256" key="3">
    <source>
        <dbReference type="ARBA" id="ARBA00023163"/>
    </source>
</evidence>
<keyword evidence="2" id="KW-0238">DNA-binding</keyword>
<sequence length="225" mass="26767">MEKNKIIYLKEQKLWRVSFYNKEKKSNSLAHYSEVLYGDYSERIAMKTLKEGKRAYNFIEVLDDHALLVTFSKTYGIVKSQIDIEDIDKINKHVWRAIWSKRNNSFYISSNSGGKLHRYLMDIKDNNNVIDHIDRNSLNNRKSNLREVSQMMNNRNTSLRNDNTSGIKGIRYSKKKNRWESEIRVNHKKFIKTFAVNKYGFEKAKELAITFRKEIAEKNGFINYF</sequence>
<feature type="domain" description="AP2/ERF" evidence="4">
    <location>
        <begin position="165"/>
        <end position="215"/>
    </location>
</feature>
<keyword evidence="5" id="KW-0540">Nuclease</keyword>
<gene>
    <name evidence="5" type="ORF">AR9_g190</name>
</gene>
<evidence type="ECO:0000313" key="6">
    <source>
        <dbReference type="Proteomes" id="UP000202618"/>
    </source>
</evidence>
<dbReference type="EMBL" id="KU878088">
    <property type="protein sequence ID" value="AMS01274.1"/>
    <property type="molecule type" value="Genomic_DNA"/>
</dbReference>
<dbReference type="GeneID" id="29058908"/>
<dbReference type="GO" id="GO:0003700">
    <property type="term" value="F:DNA-binding transcription factor activity"/>
    <property type="evidence" value="ECO:0007669"/>
    <property type="project" value="InterPro"/>
</dbReference>
<dbReference type="InterPro" id="IPR001471">
    <property type="entry name" value="AP2/ERF_dom"/>
</dbReference>
<keyword evidence="3" id="KW-0804">Transcription</keyword>
<evidence type="ECO:0000313" key="5">
    <source>
        <dbReference type="EMBL" id="AMS01274.1"/>
    </source>
</evidence>
<dbReference type="KEGG" id="vg:29058908"/>
<proteinExistence type="predicted"/>
<keyword evidence="1" id="KW-0805">Transcription regulation</keyword>
<name>A0A172JI94_BPPB1</name>
<accession>A0A172JI94</accession>
<dbReference type="SUPFAM" id="SSF54060">
    <property type="entry name" value="His-Me finger endonucleases"/>
    <property type="match status" value="1"/>
</dbReference>
<evidence type="ECO:0000259" key="4">
    <source>
        <dbReference type="Pfam" id="PF00847"/>
    </source>
</evidence>
<protein>
    <submittedName>
        <fullName evidence="5">HNH homing endonuclease</fullName>
    </submittedName>
</protein>
<keyword evidence="5" id="KW-0255">Endonuclease</keyword>
<dbReference type="Proteomes" id="UP000202618">
    <property type="component" value="Segment"/>
</dbReference>
<organism evidence="5 6">
    <name type="scientific">Bacillus phage AR9</name>
    <dbReference type="NCBI Taxonomy" id="1815509"/>
    <lineage>
        <taxon>Viruses</taxon>
        <taxon>Duplodnaviria</taxon>
        <taxon>Heunggongvirae</taxon>
        <taxon>Uroviricota</taxon>
        <taxon>Caudoviricetes</taxon>
        <taxon>Takahashivirus</taxon>
        <taxon>Bacillus phage PBS1</taxon>
    </lineage>
</organism>
<dbReference type="GO" id="GO:0003677">
    <property type="term" value="F:DNA binding"/>
    <property type="evidence" value="ECO:0007669"/>
    <property type="project" value="UniProtKB-KW"/>
</dbReference>
<dbReference type="Pfam" id="PF00847">
    <property type="entry name" value="AP2"/>
    <property type="match status" value="1"/>
</dbReference>
<reference evidence="5 6" key="1">
    <citation type="journal article" date="2016" name="Virology">
        <title>The genome of AR9, a giant transducing Bacillus phage encoding two multisubunit RNA polymerases.</title>
        <authorList>
            <person name="Lavysh D."/>
            <person name="Sokolova M."/>
            <person name="Minakhin L."/>
            <person name="Yakunina M."/>
            <person name="Artamonova T."/>
            <person name="Kozyavkin S."/>
            <person name="Makarova K.S."/>
            <person name="Koonin E.V."/>
            <person name="Severinov K."/>
        </authorList>
    </citation>
    <scope>NUCLEOTIDE SEQUENCE [LARGE SCALE GENOMIC DNA]</scope>
</reference>
<evidence type="ECO:0000256" key="1">
    <source>
        <dbReference type="ARBA" id="ARBA00023015"/>
    </source>
</evidence>
<evidence type="ECO:0000256" key="2">
    <source>
        <dbReference type="ARBA" id="ARBA00023125"/>
    </source>
</evidence>
<dbReference type="InterPro" id="IPR044925">
    <property type="entry name" value="His-Me_finger_sf"/>
</dbReference>
<dbReference type="Gene3D" id="1.20.5.2050">
    <property type="match status" value="1"/>
</dbReference>